<sequence length="107" mass="11877">MKLWVYTRSIADPLASLELASNVGRMCVKGCIDLPGPMVTITSSLLLTYWCIVPLLLACTAWCRRRKQDTTTEQLVAEEPADLKMGRLFTDLLAVYGYSLTAFVPCS</sequence>
<accession>A0A3P7ME53</accession>
<keyword evidence="1" id="KW-0812">Transmembrane</keyword>
<keyword evidence="1" id="KW-1133">Transmembrane helix</keyword>
<organism evidence="2 3">
    <name type="scientific">Dibothriocephalus latus</name>
    <name type="common">Fish tapeworm</name>
    <name type="synonym">Diphyllobothrium latum</name>
    <dbReference type="NCBI Taxonomy" id="60516"/>
    <lineage>
        <taxon>Eukaryota</taxon>
        <taxon>Metazoa</taxon>
        <taxon>Spiralia</taxon>
        <taxon>Lophotrochozoa</taxon>
        <taxon>Platyhelminthes</taxon>
        <taxon>Cestoda</taxon>
        <taxon>Eucestoda</taxon>
        <taxon>Diphyllobothriidea</taxon>
        <taxon>Diphyllobothriidae</taxon>
        <taxon>Dibothriocephalus</taxon>
    </lineage>
</organism>
<feature type="transmembrane region" description="Helical" evidence="1">
    <location>
        <begin position="44"/>
        <end position="63"/>
    </location>
</feature>
<proteinExistence type="predicted"/>
<gene>
    <name evidence="2" type="ORF">DILT_LOCUS13916</name>
</gene>
<dbReference type="Proteomes" id="UP000281553">
    <property type="component" value="Unassembled WGS sequence"/>
</dbReference>
<reference evidence="2 3" key="1">
    <citation type="submission" date="2018-11" db="EMBL/GenBank/DDBJ databases">
        <authorList>
            <consortium name="Pathogen Informatics"/>
        </authorList>
    </citation>
    <scope>NUCLEOTIDE SEQUENCE [LARGE SCALE GENOMIC DNA]</scope>
</reference>
<protein>
    <submittedName>
        <fullName evidence="2">Uncharacterized protein</fullName>
    </submittedName>
</protein>
<dbReference type="EMBL" id="UYRU01072098">
    <property type="protein sequence ID" value="VDN21817.1"/>
    <property type="molecule type" value="Genomic_DNA"/>
</dbReference>
<keyword evidence="1" id="KW-0472">Membrane</keyword>
<evidence type="ECO:0000313" key="3">
    <source>
        <dbReference type="Proteomes" id="UP000281553"/>
    </source>
</evidence>
<evidence type="ECO:0000313" key="2">
    <source>
        <dbReference type="EMBL" id="VDN21817.1"/>
    </source>
</evidence>
<keyword evidence="3" id="KW-1185">Reference proteome</keyword>
<feature type="non-terminal residue" evidence="2">
    <location>
        <position position="107"/>
    </location>
</feature>
<dbReference type="AlphaFoldDB" id="A0A3P7ME53"/>
<evidence type="ECO:0000256" key="1">
    <source>
        <dbReference type="SAM" id="Phobius"/>
    </source>
</evidence>
<dbReference type="OrthoDB" id="10256463at2759"/>
<name>A0A3P7ME53_DIBLA</name>